<evidence type="ECO:0000256" key="1">
    <source>
        <dbReference type="ARBA" id="ARBA00004123"/>
    </source>
</evidence>
<dbReference type="AlphaFoldDB" id="A0A9W6BH37"/>
<feature type="compositionally biased region" description="Basic residues" evidence="7">
    <location>
        <begin position="817"/>
        <end position="830"/>
    </location>
</feature>
<comment type="caution">
    <text evidence="9">The sequence shown here is derived from an EMBL/GenBank/DDBJ whole genome shotgun (WGS) entry which is preliminary data.</text>
</comment>
<evidence type="ECO:0000259" key="8">
    <source>
        <dbReference type="Pfam" id="PF04042"/>
    </source>
</evidence>
<dbReference type="GO" id="GO:0042276">
    <property type="term" value="P:error-prone translesion synthesis"/>
    <property type="evidence" value="ECO:0007669"/>
    <property type="project" value="TreeGrafter"/>
</dbReference>
<feature type="compositionally biased region" description="Acidic residues" evidence="7">
    <location>
        <begin position="690"/>
        <end position="704"/>
    </location>
</feature>
<dbReference type="PANTHER" id="PTHR12708">
    <property type="entry name" value="DNA POLYMERASE EPSILON SUBUNIT B"/>
    <property type="match status" value="1"/>
</dbReference>
<dbReference type="GO" id="GO:0003677">
    <property type="term" value="F:DNA binding"/>
    <property type="evidence" value="ECO:0007669"/>
    <property type="project" value="UniProtKB-KW"/>
</dbReference>
<feature type="domain" description="DNA polymerase alpha/delta/epsilon subunit B" evidence="8">
    <location>
        <begin position="284"/>
        <end position="529"/>
    </location>
</feature>
<organism evidence="9 10">
    <name type="scientific">Pleodorina starrii</name>
    <dbReference type="NCBI Taxonomy" id="330485"/>
    <lineage>
        <taxon>Eukaryota</taxon>
        <taxon>Viridiplantae</taxon>
        <taxon>Chlorophyta</taxon>
        <taxon>core chlorophytes</taxon>
        <taxon>Chlorophyceae</taxon>
        <taxon>CS clade</taxon>
        <taxon>Chlamydomonadales</taxon>
        <taxon>Volvocaceae</taxon>
        <taxon>Pleodorina</taxon>
    </lineage>
</organism>
<dbReference type="OrthoDB" id="10254730at2759"/>
<feature type="compositionally biased region" description="Acidic residues" evidence="7">
    <location>
        <begin position="774"/>
        <end position="785"/>
    </location>
</feature>
<evidence type="ECO:0000313" key="10">
    <source>
        <dbReference type="Proteomes" id="UP001165080"/>
    </source>
</evidence>
<feature type="compositionally biased region" description="Gly residues" evidence="7">
    <location>
        <begin position="740"/>
        <end position="750"/>
    </location>
</feature>
<keyword evidence="4" id="KW-0238">DNA-binding</keyword>
<keyword evidence="3" id="KW-0235">DNA replication</keyword>
<evidence type="ECO:0000256" key="7">
    <source>
        <dbReference type="SAM" id="MobiDB-lite"/>
    </source>
</evidence>
<dbReference type="PANTHER" id="PTHR12708:SF0">
    <property type="entry name" value="DNA POLYMERASE EPSILON SUBUNIT 2"/>
    <property type="match status" value="1"/>
</dbReference>
<feature type="compositionally biased region" description="Gly residues" evidence="7">
    <location>
        <begin position="859"/>
        <end position="871"/>
    </location>
</feature>
<feature type="region of interest" description="Disordered" evidence="7">
    <location>
        <begin position="456"/>
        <end position="477"/>
    </location>
</feature>
<feature type="compositionally biased region" description="Acidic residues" evidence="7">
    <location>
        <begin position="833"/>
        <end position="854"/>
    </location>
</feature>
<feature type="compositionally biased region" description="Low complexity" evidence="7">
    <location>
        <begin position="616"/>
        <end position="635"/>
    </location>
</feature>
<feature type="compositionally biased region" description="Low complexity" evidence="7">
    <location>
        <begin position="456"/>
        <end position="467"/>
    </location>
</feature>
<feature type="region of interest" description="Disordered" evidence="7">
    <location>
        <begin position="568"/>
        <end position="891"/>
    </location>
</feature>
<evidence type="ECO:0000256" key="3">
    <source>
        <dbReference type="ARBA" id="ARBA00022705"/>
    </source>
</evidence>
<dbReference type="GO" id="GO:0006261">
    <property type="term" value="P:DNA-templated DNA replication"/>
    <property type="evidence" value="ECO:0007669"/>
    <property type="project" value="InterPro"/>
</dbReference>
<keyword evidence="10" id="KW-1185">Reference proteome</keyword>
<evidence type="ECO:0000256" key="5">
    <source>
        <dbReference type="ARBA" id="ARBA00023242"/>
    </source>
</evidence>
<feature type="compositionally biased region" description="Acidic residues" evidence="7">
    <location>
        <begin position="876"/>
        <end position="891"/>
    </location>
</feature>
<dbReference type="Proteomes" id="UP001165080">
    <property type="component" value="Unassembled WGS sequence"/>
</dbReference>
<gene>
    <name evidence="9" type="primary">PLEST005000</name>
    <name evidence="9" type="ORF">PLESTB_000530000</name>
</gene>
<sequence>MSFALKKQIKKELLDSDWAGKVEEAAVTALATILAEQHGGQLHALQDILRACTSDLSADGKITAASVQAAAVPNGGAQQVELVEFTDAFNVPRLAFDPVQRKLYLNNKPRHIHASAEAKHQVYLQRLLLIQQRLQRSRMFQQSNLLLPGSGGRGASVQLTDLQSLMGVFGATRYVLGCISRSEDGRYVLEDTTGALPLDLSAAETAAGFYTENCVVIAEGWLGHDGAFHVKALGLPPAEPRSALPLAAQRLNLWGGGGGGCGPDSEAGALLALEEAQRGAADRIVVLANVWLDRQEVLDSLHTVLAGFSGVLTVPAVFVFMGNYHSRAGAGGGGGGGSAAGDGMLGGHDVDYGVMRELFGQLAGLIDQYPRLKAESRFVFLPGPDDPGPGAILPQPPLPRSLTSELRRVLPGAVFASNPVRLRYATQRIVLFRHDLQRRLRRRTLLPLSGAPDGAAAAAAESATQAGPSPPLATQAGPSPSALWGHLALTLLQQGHIAPLPLLAQPVYWQHDGALALYPLPDAVILADATAGQEDFTHEGCHVINPGCLPGGFFAAYLPCVQQVEMSELPRPGEGGADDDGGDGGGDAAGDLAVAVDGDDVLGDEQGQQEGALGEPRAPLRQRQQPQQQQQRAGQKSGEAAAGKAPKPRQPRAAKQGGGQGGRGRGRPAAQPRDAAGEDHDAAAAAAGDGGEDAAEAGGEDVEMAEGGGQAAAARKAPERRGATAGGRGGGRGRGRGAGRGRGGGGGGAAAGAVKGQGTLSQAWAKQPARVGSAEDEAALLEDLEDRGQGEEAGAGGDVEMVEDGAGEEAAAAAAAQRRRQHQQARKRRAMVIEEDEEEEAEEEEGGVGEEAEGAEAGRAGGGGGGGGGGNRTWLDEDEEDWREEEEEGDG</sequence>
<accession>A0A9W6BH37</accession>
<dbReference type="GO" id="GO:0008622">
    <property type="term" value="C:epsilon DNA polymerase complex"/>
    <property type="evidence" value="ECO:0007669"/>
    <property type="project" value="InterPro"/>
</dbReference>
<evidence type="ECO:0000313" key="9">
    <source>
        <dbReference type="EMBL" id="GLC51695.1"/>
    </source>
</evidence>
<evidence type="ECO:0000256" key="2">
    <source>
        <dbReference type="ARBA" id="ARBA00009560"/>
    </source>
</evidence>
<dbReference type="EMBL" id="BRXU01000004">
    <property type="protein sequence ID" value="GLC51695.1"/>
    <property type="molecule type" value="Genomic_DNA"/>
</dbReference>
<comment type="similarity">
    <text evidence="2">Belongs to the DNA polymerase epsilon subunit B family.</text>
</comment>
<keyword evidence="5" id="KW-0539">Nucleus</keyword>
<evidence type="ECO:0000256" key="4">
    <source>
        <dbReference type="ARBA" id="ARBA00023125"/>
    </source>
</evidence>
<dbReference type="InterPro" id="IPR016266">
    <property type="entry name" value="POLE2"/>
</dbReference>
<proteinExistence type="inferred from homology"/>
<protein>
    <recommendedName>
        <fullName evidence="6">DNA polymerase II subunit 2</fullName>
    </recommendedName>
</protein>
<comment type="subcellular location">
    <subcellularLocation>
        <location evidence="1">Nucleus</location>
    </subcellularLocation>
</comment>
<evidence type="ECO:0000256" key="6">
    <source>
        <dbReference type="ARBA" id="ARBA00032930"/>
    </source>
</evidence>
<reference evidence="9 10" key="1">
    <citation type="journal article" date="2023" name="Commun. Biol.">
        <title>Reorganization of the ancestral sex-determining regions during the evolution of trioecy in Pleodorina starrii.</title>
        <authorList>
            <person name="Takahashi K."/>
            <person name="Suzuki S."/>
            <person name="Kawai-Toyooka H."/>
            <person name="Yamamoto K."/>
            <person name="Hamaji T."/>
            <person name="Ootsuki R."/>
            <person name="Yamaguchi H."/>
            <person name="Kawachi M."/>
            <person name="Higashiyama T."/>
            <person name="Nozaki H."/>
        </authorList>
    </citation>
    <scope>NUCLEOTIDE SEQUENCE [LARGE SCALE GENOMIC DNA]</scope>
    <source>
        <strain evidence="9 10">NIES-4479</strain>
    </source>
</reference>
<dbReference type="Pfam" id="PF04042">
    <property type="entry name" value="DNA_pol_E_B"/>
    <property type="match status" value="1"/>
</dbReference>
<dbReference type="InterPro" id="IPR007185">
    <property type="entry name" value="DNA_pol_a/d/e_bsu"/>
</dbReference>
<name>A0A9W6BH37_9CHLO</name>